<dbReference type="RefSeq" id="YP_010842388.1">
    <property type="nucleotide sequence ID" value="NC_079139.1"/>
</dbReference>
<evidence type="ECO:0000313" key="1">
    <source>
        <dbReference type="EMBL" id="BCS83780.1"/>
    </source>
</evidence>
<accession>A0ABM7NUC0</accession>
<name>A0ABM7NUC0_9VIRU</name>
<evidence type="ECO:0000313" key="2">
    <source>
        <dbReference type="Proteomes" id="UP001321479"/>
    </source>
</evidence>
<protein>
    <submittedName>
        <fullName evidence="1">ORFan</fullName>
    </submittedName>
</protein>
<dbReference type="EMBL" id="AP024483">
    <property type="protein sequence ID" value="BCS83780.1"/>
    <property type="molecule type" value="Genomic_DNA"/>
</dbReference>
<dbReference type="GeneID" id="80558985"/>
<sequence>MFKLNKLIHNIKINYISYINKMDLQVLKYDDLLTEHEDLLLQFEDCYKYNDECQNKYIVEDKNKIICVFLVLHEK</sequence>
<proteinExistence type="predicted"/>
<keyword evidence="2" id="KW-1185">Reference proteome</keyword>
<organism evidence="1 2">
    <name type="scientific">Cotonvirus japonicus</name>
    <dbReference type="NCBI Taxonomy" id="2811091"/>
    <lineage>
        <taxon>Viruses</taxon>
        <taxon>Varidnaviria</taxon>
        <taxon>Bamfordvirae</taxon>
        <taxon>Nucleocytoviricota</taxon>
        <taxon>Megaviricetes</taxon>
        <taxon>Imitervirales</taxon>
        <taxon>Mimiviridae</taxon>
        <taxon>Megamimivirinae</taxon>
        <taxon>Cotonvirus</taxon>
        <taxon>Cotonvirus japonicum</taxon>
    </lineage>
</organism>
<dbReference type="Proteomes" id="UP001321479">
    <property type="component" value="Segment"/>
</dbReference>
<reference evidence="1 2" key="1">
    <citation type="submission" date="2021-02" db="EMBL/GenBank/DDBJ databases">
        <title>Cotonvirus japonicus, which uses Golgi apparatus of host cells for its virion factory, phylogenetically links tailed tupanvirus and icosahedral mimivirus.</title>
        <authorList>
            <person name="Takahashi H."/>
            <person name="Fukaya S."/>
            <person name="Song C."/>
            <person name="Murata K."/>
            <person name="Takemura M."/>
        </authorList>
    </citation>
    <scope>NUCLEOTIDE SEQUENCE [LARGE SCALE GENOMIC DNA]</scope>
</reference>